<name>A0AAV4MCV3_CAEEX</name>
<accession>A0AAV4MCV3</accession>
<sequence>MDYISLSEESYAEEDFFLMNVTNKCLLNRHLGIPKPKNKQSLSFSIVRLLSLELISTNGARVHLQSTPNDGNESTLDRSSIEIESHHRIGYKVDTDCLPKEFGLQSIPSGQGF</sequence>
<organism evidence="1 2">
    <name type="scientific">Caerostris extrusa</name>
    <name type="common">Bark spider</name>
    <name type="synonym">Caerostris bankana</name>
    <dbReference type="NCBI Taxonomy" id="172846"/>
    <lineage>
        <taxon>Eukaryota</taxon>
        <taxon>Metazoa</taxon>
        <taxon>Ecdysozoa</taxon>
        <taxon>Arthropoda</taxon>
        <taxon>Chelicerata</taxon>
        <taxon>Arachnida</taxon>
        <taxon>Araneae</taxon>
        <taxon>Araneomorphae</taxon>
        <taxon>Entelegynae</taxon>
        <taxon>Araneoidea</taxon>
        <taxon>Araneidae</taxon>
        <taxon>Caerostris</taxon>
    </lineage>
</organism>
<reference evidence="1 2" key="1">
    <citation type="submission" date="2021-06" db="EMBL/GenBank/DDBJ databases">
        <title>Caerostris extrusa draft genome.</title>
        <authorList>
            <person name="Kono N."/>
            <person name="Arakawa K."/>
        </authorList>
    </citation>
    <scope>NUCLEOTIDE SEQUENCE [LARGE SCALE GENOMIC DNA]</scope>
</reference>
<dbReference type="Proteomes" id="UP001054945">
    <property type="component" value="Unassembled WGS sequence"/>
</dbReference>
<evidence type="ECO:0000313" key="1">
    <source>
        <dbReference type="EMBL" id="GIX69844.1"/>
    </source>
</evidence>
<proteinExistence type="predicted"/>
<comment type="caution">
    <text evidence="1">The sequence shown here is derived from an EMBL/GenBank/DDBJ whole genome shotgun (WGS) entry which is preliminary data.</text>
</comment>
<evidence type="ECO:0000313" key="2">
    <source>
        <dbReference type="Proteomes" id="UP001054945"/>
    </source>
</evidence>
<dbReference type="AlphaFoldDB" id="A0AAV4MCV3"/>
<protein>
    <submittedName>
        <fullName evidence="1">Uncharacterized protein</fullName>
    </submittedName>
</protein>
<gene>
    <name evidence="1" type="ORF">CEXT_800451</name>
</gene>
<keyword evidence="2" id="KW-1185">Reference proteome</keyword>
<dbReference type="EMBL" id="BPLR01019625">
    <property type="protein sequence ID" value="GIX69844.1"/>
    <property type="molecule type" value="Genomic_DNA"/>
</dbReference>